<evidence type="ECO:0000256" key="2">
    <source>
        <dbReference type="PROSITE-ProRule" id="PRU00104"/>
    </source>
</evidence>
<dbReference type="SMART" id="SM00119">
    <property type="entry name" value="HECTc"/>
    <property type="match status" value="1"/>
</dbReference>
<dbReference type="Gene3D" id="3.90.1750.10">
    <property type="entry name" value="Hect, E3 ligase catalytic domains"/>
    <property type="match status" value="1"/>
</dbReference>
<gene>
    <name evidence="4" type="ORF">EHAR0213_LOCUS15009</name>
</gene>
<proteinExistence type="predicted"/>
<evidence type="ECO:0000313" key="4">
    <source>
        <dbReference type="EMBL" id="CAE0356092.1"/>
    </source>
</evidence>
<dbReference type="PANTHER" id="PTHR46654:SF1">
    <property type="entry name" value="E3 UBIQUITIN-PROTEIN LIGASE HECTD3"/>
    <property type="match status" value="1"/>
</dbReference>
<name>A0A7S3NE73_9SPIT</name>
<evidence type="ECO:0000256" key="1">
    <source>
        <dbReference type="ARBA" id="ARBA00022786"/>
    </source>
</evidence>
<dbReference type="Gene3D" id="3.30.2410.10">
    <property type="entry name" value="Hect, E3 ligase catalytic domain"/>
    <property type="match status" value="1"/>
</dbReference>
<dbReference type="EMBL" id="HBII01035738">
    <property type="protein sequence ID" value="CAE0356092.1"/>
    <property type="molecule type" value="Transcribed_RNA"/>
</dbReference>
<sequence>MPSKDVQPRVNAYLSFNQNFLKVIPYVILDEEMIKEVTEGKAEVQADTLSILFMISKSLAFKSTKYSYIKKIADSLPTNYDEPDIQLNRRLIMHKKDRGKVDHKGEWTTFGCVFKTIKDKNFESLRKANSSYKAWRATFVGEGSIDAGGPYRESLTNITDELQSACLPLLIKTQNHKNDHGLNRDCWTINPSSTSPSHLEMYKFLGALIGMAFRAGHVIDLKFPPIFWKKFIGDPITLDDLNGSDAYAVQAIKDLEKNKDSIPADMFEDAMNLTFTTQLSDGSTVPICEGGANRKVSYDDVAEYHRLVLKTRSEEGSRQMAKMREGFEIIFPMSILGILNWRDIEERVRGPSEISVTVLKSITEYSSCSADNEFVERFWRVFEEFTNDERSMFLKFVWGRARLPPSERIRDQNFKIYLMDSYKFTDHNIHFPEAHTCFFQLDLPRYTTDEACKSKILYAITACGEIDTDGSSYSYQGDGGNYDDSD</sequence>
<accession>A0A7S3NE73</accession>
<reference evidence="4" key="1">
    <citation type="submission" date="2021-01" db="EMBL/GenBank/DDBJ databases">
        <authorList>
            <person name="Corre E."/>
            <person name="Pelletier E."/>
            <person name="Niang G."/>
            <person name="Scheremetjew M."/>
            <person name="Finn R."/>
            <person name="Kale V."/>
            <person name="Holt S."/>
            <person name="Cochrane G."/>
            <person name="Meng A."/>
            <person name="Brown T."/>
            <person name="Cohen L."/>
        </authorList>
    </citation>
    <scope>NUCLEOTIDE SEQUENCE</scope>
    <source>
        <strain evidence="4">FSP1.4</strain>
    </source>
</reference>
<dbReference type="Pfam" id="PF00632">
    <property type="entry name" value="HECT"/>
    <property type="match status" value="1"/>
</dbReference>
<dbReference type="SUPFAM" id="SSF56204">
    <property type="entry name" value="Hect, E3 ligase catalytic domain"/>
    <property type="match status" value="1"/>
</dbReference>
<dbReference type="AlphaFoldDB" id="A0A7S3NE73"/>
<evidence type="ECO:0000259" key="3">
    <source>
        <dbReference type="PROSITE" id="PS50237"/>
    </source>
</evidence>
<dbReference type="PROSITE" id="PS50237">
    <property type="entry name" value="HECT"/>
    <property type="match status" value="1"/>
</dbReference>
<protein>
    <recommendedName>
        <fullName evidence="3">HECT domain-containing protein</fullName>
    </recommendedName>
</protein>
<dbReference type="InterPro" id="IPR042469">
    <property type="entry name" value="HECTD3"/>
</dbReference>
<feature type="domain" description="HECT" evidence="3">
    <location>
        <begin position="121"/>
        <end position="476"/>
    </location>
</feature>
<dbReference type="PANTHER" id="PTHR46654">
    <property type="entry name" value="E3 UBIQUITIN-PROTEIN LIGASE HECTD3"/>
    <property type="match status" value="1"/>
</dbReference>
<keyword evidence="1 2" id="KW-0833">Ubl conjugation pathway</keyword>
<dbReference type="GO" id="GO:0004842">
    <property type="term" value="F:ubiquitin-protein transferase activity"/>
    <property type="evidence" value="ECO:0007669"/>
    <property type="project" value="InterPro"/>
</dbReference>
<feature type="active site" description="Glycyl thioester intermediate" evidence="2">
    <location>
        <position position="437"/>
    </location>
</feature>
<organism evidence="4">
    <name type="scientific">Euplotes harpa</name>
    <dbReference type="NCBI Taxonomy" id="151035"/>
    <lineage>
        <taxon>Eukaryota</taxon>
        <taxon>Sar</taxon>
        <taxon>Alveolata</taxon>
        <taxon>Ciliophora</taxon>
        <taxon>Intramacronucleata</taxon>
        <taxon>Spirotrichea</taxon>
        <taxon>Hypotrichia</taxon>
        <taxon>Euplotida</taxon>
        <taxon>Euplotidae</taxon>
        <taxon>Euplotes</taxon>
    </lineage>
</organism>
<dbReference type="InterPro" id="IPR035983">
    <property type="entry name" value="Hect_E3_ubiquitin_ligase"/>
</dbReference>
<dbReference type="Gene3D" id="3.30.2160.10">
    <property type="entry name" value="Hect, E3 ligase catalytic domain"/>
    <property type="match status" value="1"/>
</dbReference>
<dbReference type="InterPro" id="IPR000569">
    <property type="entry name" value="HECT_dom"/>
</dbReference>